<organism evidence="3 4">
    <name type="scientific">Crassaminicella indica</name>
    <dbReference type="NCBI Taxonomy" id="2855394"/>
    <lineage>
        <taxon>Bacteria</taxon>
        <taxon>Bacillati</taxon>
        <taxon>Bacillota</taxon>
        <taxon>Clostridia</taxon>
        <taxon>Eubacteriales</taxon>
        <taxon>Clostridiaceae</taxon>
        <taxon>Crassaminicella</taxon>
    </lineage>
</organism>
<dbReference type="RefSeq" id="WP_218283211.1">
    <property type="nucleotide sequence ID" value="NZ_CP078093.1"/>
</dbReference>
<dbReference type="Proteomes" id="UP000886818">
    <property type="component" value="Chromosome"/>
</dbReference>
<accession>A0ABX8RF26</accession>
<dbReference type="Pfam" id="PF02317">
    <property type="entry name" value="Octopine_DH"/>
    <property type="match status" value="1"/>
</dbReference>
<reference evidence="3" key="1">
    <citation type="submission" date="2021-07" db="EMBL/GenBank/DDBJ databases">
        <title>Complete genome sequence of Crassaminicella sp. 143-21, isolated from a deep-sea hydrothermal vent.</title>
        <authorList>
            <person name="Li X."/>
        </authorList>
    </citation>
    <scope>NUCLEOTIDE SEQUENCE</scope>
    <source>
        <strain evidence="3">143-21</strain>
    </source>
</reference>
<keyword evidence="4" id="KW-1185">Reference proteome</keyword>
<dbReference type="InterPro" id="IPR011128">
    <property type="entry name" value="G3P_DH_NAD-dep_N"/>
</dbReference>
<proteinExistence type="predicted"/>
<gene>
    <name evidence="3" type="ORF">KVH43_01840</name>
</gene>
<dbReference type="PANTHER" id="PTHR38015">
    <property type="entry name" value="BLR6086 PROTEIN"/>
    <property type="match status" value="1"/>
</dbReference>
<feature type="domain" description="Glycerol-3-phosphate dehydrogenase NAD-dependent N-terminal" evidence="1">
    <location>
        <begin position="4"/>
        <end position="108"/>
    </location>
</feature>
<name>A0ABX8RF26_9CLOT</name>
<dbReference type="InterPro" id="IPR051729">
    <property type="entry name" value="Opine/Lysopine_DH"/>
</dbReference>
<dbReference type="EMBL" id="CP078093">
    <property type="protein sequence ID" value="QXM06515.1"/>
    <property type="molecule type" value="Genomic_DNA"/>
</dbReference>
<protein>
    <submittedName>
        <fullName evidence="3">NAD/NADP octopine/nopaline dehydrogenase family protein</fullName>
    </submittedName>
</protein>
<feature type="domain" description="Opine dehydrogenase" evidence="2">
    <location>
        <begin position="187"/>
        <end position="332"/>
    </location>
</feature>
<sequence length="367" mass="41218">MVKKITIIGIGNGAFAAAADLTLKGYEITLYANKKYASRIEELFKRKRIVLTGVGQTGEADIHKVTTDLEDAIKDTDLIMTVLPAYGLKKFAEEIAPYLKRGHRIVLAPGSTGGALIVSKVLHEKGKLAGVKIAEMHTLPYACRKTGPTSVKILLECSKLYFAAFPRKYNEEMYNIVKKIYPSVELVHDVLETSLNNGNPVSHPAPVVLNAGKIEYFKGEHYHYKEGITPSVAKVIEKIDKERQEICKKFGYKIIDVKDRLYKMGYVPKRETLYECYRDSESFRDLKGPKDLNDRYLTEDTPCSLVLLSNIGHVVGVKTPVMDSVVTLASSLKDENYWETGYTVEDLGLNGMNLKEIKDFLQNGYEY</sequence>
<evidence type="ECO:0000259" key="2">
    <source>
        <dbReference type="Pfam" id="PF02317"/>
    </source>
</evidence>
<evidence type="ECO:0000259" key="1">
    <source>
        <dbReference type="Pfam" id="PF01210"/>
    </source>
</evidence>
<dbReference type="Pfam" id="PF01210">
    <property type="entry name" value="NAD_Gly3P_dh_N"/>
    <property type="match status" value="1"/>
</dbReference>
<evidence type="ECO:0000313" key="4">
    <source>
        <dbReference type="Proteomes" id="UP000886818"/>
    </source>
</evidence>
<dbReference type="PANTHER" id="PTHR38015:SF1">
    <property type="entry name" value="OPINE DEHYDROGENASE DOMAIN-CONTAINING PROTEIN"/>
    <property type="match status" value="1"/>
</dbReference>
<dbReference type="InterPro" id="IPR003421">
    <property type="entry name" value="Opine_DH"/>
</dbReference>
<evidence type="ECO:0000313" key="3">
    <source>
        <dbReference type="EMBL" id="QXM06515.1"/>
    </source>
</evidence>